<dbReference type="EMBL" id="LFZN01000152">
    <property type="protein sequence ID" value="KXS97124.1"/>
    <property type="molecule type" value="Genomic_DNA"/>
</dbReference>
<protein>
    <recommendedName>
        <fullName evidence="8">Major facilitator superfamily (MFS) profile domain-containing protein</fullName>
    </recommendedName>
</protein>
<dbReference type="Pfam" id="PF00083">
    <property type="entry name" value="Sugar_tr"/>
    <property type="match status" value="1"/>
</dbReference>
<dbReference type="GO" id="GO:0016020">
    <property type="term" value="C:membrane"/>
    <property type="evidence" value="ECO:0007669"/>
    <property type="project" value="UniProtKB-SubCell"/>
</dbReference>
<evidence type="ECO:0000313" key="7">
    <source>
        <dbReference type="Proteomes" id="UP000070133"/>
    </source>
</evidence>
<evidence type="ECO:0000313" key="6">
    <source>
        <dbReference type="EMBL" id="KXS97124.1"/>
    </source>
</evidence>
<dbReference type="InterPro" id="IPR050360">
    <property type="entry name" value="MFS_Sugar_Transporters"/>
</dbReference>
<feature type="transmembrane region" description="Helical" evidence="5">
    <location>
        <begin position="59"/>
        <end position="78"/>
    </location>
</feature>
<proteinExistence type="predicted"/>
<reference evidence="6 7" key="1">
    <citation type="submission" date="2015-07" db="EMBL/GenBank/DDBJ databases">
        <title>Comparative genomics of the Sigatoka disease complex on banana suggests a link between parallel evolutionary changes in Pseudocercospora fijiensis and Pseudocercospora eumusae and increased virulence on the banana host.</title>
        <authorList>
            <person name="Chang T.-C."/>
            <person name="Salvucci A."/>
            <person name="Crous P.W."/>
            <person name="Stergiopoulos I."/>
        </authorList>
    </citation>
    <scope>NUCLEOTIDE SEQUENCE [LARGE SCALE GENOMIC DNA]</scope>
    <source>
        <strain evidence="6 7">CBS 114824</strain>
    </source>
</reference>
<dbReference type="AlphaFoldDB" id="A0A139H3W1"/>
<dbReference type="InterPro" id="IPR005828">
    <property type="entry name" value="MFS_sugar_transport-like"/>
</dbReference>
<evidence type="ECO:0000256" key="3">
    <source>
        <dbReference type="ARBA" id="ARBA00022989"/>
    </source>
</evidence>
<keyword evidence="2 5" id="KW-0812">Transmembrane</keyword>
<evidence type="ECO:0000256" key="5">
    <source>
        <dbReference type="SAM" id="Phobius"/>
    </source>
</evidence>
<dbReference type="Proteomes" id="UP000070133">
    <property type="component" value="Unassembled WGS sequence"/>
</dbReference>
<evidence type="ECO:0008006" key="8">
    <source>
        <dbReference type="Google" id="ProtNLM"/>
    </source>
</evidence>
<dbReference type="GO" id="GO:0005351">
    <property type="term" value="F:carbohydrate:proton symporter activity"/>
    <property type="evidence" value="ECO:0007669"/>
    <property type="project" value="TreeGrafter"/>
</dbReference>
<comment type="subcellular location">
    <subcellularLocation>
        <location evidence="1">Membrane</location>
        <topology evidence="1">Multi-pass membrane protein</topology>
    </subcellularLocation>
</comment>
<keyword evidence="7" id="KW-1185">Reference proteome</keyword>
<keyword evidence="4 5" id="KW-0472">Membrane</keyword>
<comment type="caution">
    <text evidence="6">The sequence shown here is derived from an EMBL/GenBank/DDBJ whole genome shotgun (WGS) entry which is preliminary data.</text>
</comment>
<dbReference type="InterPro" id="IPR036259">
    <property type="entry name" value="MFS_trans_sf"/>
</dbReference>
<accession>A0A139H3W1</accession>
<evidence type="ECO:0000256" key="1">
    <source>
        <dbReference type="ARBA" id="ARBA00004141"/>
    </source>
</evidence>
<dbReference type="SUPFAM" id="SSF103473">
    <property type="entry name" value="MFS general substrate transporter"/>
    <property type="match status" value="1"/>
</dbReference>
<gene>
    <name evidence="6" type="ORF">AC578_2902</name>
</gene>
<keyword evidence="3 5" id="KW-1133">Transmembrane helix</keyword>
<evidence type="ECO:0000256" key="4">
    <source>
        <dbReference type="ARBA" id="ARBA00023136"/>
    </source>
</evidence>
<name>A0A139H3W1_9PEZI</name>
<feature type="transmembrane region" description="Helical" evidence="5">
    <location>
        <begin position="25"/>
        <end position="47"/>
    </location>
</feature>
<sequence>MPDSYASCLDASIYVYTSELWPTDLRAYGCAVSVSGLFASSLILLSAASDGFAAIGSKYYLVFRTTTVIGAVIFAIFFPGTRGKPLEEIAPIFGDTRMLILAPRSPFRREYIIKTKFEESGGAQTVV</sequence>
<dbReference type="PANTHER" id="PTHR48022">
    <property type="entry name" value="PLASTIDIC GLUCOSE TRANSPORTER 4"/>
    <property type="match status" value="1"/>
</dbReference>
<evidence type="ECO:0000256" key="2">
    <source>
        <dbReference type="ARBA" id="ARBA00022692"/>
    </source>
</evidence>
<dbReference type="PANTHER" id="PTHR48022:SF11">
    <property type="entry name" value="MONOSACCHARIDE TRANSPORTER (HXT8), PUTATIVE (AFU_ORTHOLOGUE AFUA_2G08120)-RELATED"/>
    <property type="match status" value="1"/>
</dbReference>
<dbReference type="Gene3D" id="1.20.1250.20">
    <property type="entry name" value="MFS general substrate transporter like domains"/>
    <property type="match status" value="1"/>
</dbReference>
<organism evidence="6 7">
    <name type="scientific">Pseudocercospora eumusae</name>
    <dbReference type="NCBI Taxonomy" id="321146"/>
    <lineage>
        <taxon>Eukaryota</taxon>
        <taxon>Fungi</taxon>
        <taxon>Dikarya</taxon>
        <taxon>Ascomycota</taxon>
        <taxon>Pezizomycotina</taxon>
        <taxon>Dothideomycetes</taxon>
        <taxon>Dothideomycetidae</taxon>
        <taxon>Mycosphaerellales</taxon>
        <taxon>Mycosphaerellaceae</taxon>
        <taxon>Pseudocercospora</taxon>
    </lineage>
</organism>